<keyword evidence="7" id="KW-0067">ATP-binding</keyword>
<dbReference type="GO" id="GO:0005524">
    <property type="term" value="F:ATP binding"/>
    <property type="evidence" value="ECO:0007669"/>
    <property type="project" value="UniProtKB-KW"/>
</dbReference>
<dbReference type="PANTHER" id="PTHR24421">
    <property type="entry name" value="NITRATE/NITRITE SENSOR PROTEIN NARX-RELATED"/>
    <property type="match status" value="1"/>
</dbReference>
<dbReference type="Pfam" id="PF02518">
    <property type="entry name" value="HATPase_c"/>
    <property type="match status" value="1"/>
</dbReference>
<keyword evidence="4" id="KW-0808">Transferase</keyword>
<dbReference type="AlphaFoldDB" id="A0A9D2RNZ9"/>
<evidence type="ECO:0000256" key="8">
    <source>
        <dbReference type="ARBA" id="ARBA00023012"/>
    </source>
</evidence>
<dbReference type="EC" id="2.7.13.3" evidence="2"/>
<dbReference type="EMBL" id="DWZH01000053">
    <property type="protein sequence ID" value="HJB10343.1"/>
    <property type="molecule type" value="Genomic_DNA"/>
</dbReference>
<dbReference type="InterPro" id="IPR036890">
    <property type="entry name" value="HATPase_C_sf"/>
</dbReference>
<feature type="transmembrane region" description="Helical" evidence="9">
    <location>
        <begin position="196"/>
        <end position="216"/>
    </location>
</feature>
<evidence type="ECO:0000256" key="6">
    <source>
        <dbReference type="ARBA" id="ARBA00022777"/>
    </source>
</evidence>
<reference evidence="11" key="1">
    <citation type="journal article" date="2021" name="PeerJ">
        <title>Extensive microbial diversity within the chicken gut microbiome revealed by metagenomics and culture.</title>
        <authorList>
            <person name="Gilroy R."/>
            <person name="Ravi A."/>
            <person name="Getino M."/>
            <person name="Pursley I."/>
            <person name="Horton D.L."/>
            <person name="Alikhan N.F."/>
            <person name="Baker D."/>
            <person name="Gharbi K."/>
            <person name="Hall N."/>
            <person name="Watson M."/>
            <person name="Adriaenssens E.M."/>
            <person name="Foster-Nyarko E."/>
            <person name="Jarju S."/>
            <person name="Secka A."/>
            <person name="Antonio M."/>
            <person name="Oren A."/>
            <person name="Chaudhuri R.R."/>
            <person name="La Ragione R."/>
            <person name="Hildebrand F."/>
            <person name="Pallen M.J."/>
        </authorList>
    </citation>
    <scope>NUCLEOTIDE SEQUENCE</scope>
    <source>
        <strain evidence="11">ChiHjej13B12-24818</strain>
    </source>
</reference>
<comment type="catalytic activity">
    <reaction evidence="1">
        <text>ATP + protein L-histidine = ADP + protein N-phospho-L-histidine.</text>
        <dbReference type="EC" id="2.7.13.3"/>
    </reaction>
</comment>
<name>A0A9D2RNZ9_9MICO</name>
<keyword evidence="8" id="KW-0902">Two-component regulatory system</keyword>
<dbReference type="InterPro" id="IPR011712">
    <property type="entry name" value="Sig_transdc_His_kin_sub3_dim/P"/>
</dbReference>
<evidence type="ECO:0000313" key="11">
    <source>
        <dbReference type="EMBL" id="HJB10343.1"/>
    </source>
</evidence>
<dbReference type="InterPro" id="IPR050482">
    <property type="entry name" value="Sensor_HK_TwoCompSys"/>
</dbReference>
<keyword evidence="3" id="KW-0597">Phosphoprotein</keyword>
<keyword evidence="9" id="KW-0812">Transmembrane</keyword>
<evidence type="ECO:0000256" key="9">
    <source>
        <dbReference type="SAM" id="Phobius"/>
    </source>
</evidence>
<keyword evidence="9" id="KW-1133">Transmembrane helix</keyword>
<feature type="transmembrane region" description="Helical" evidence="9">
    <location>
        <begin position="128"/>
        <end position="149"/>
    </location>
</feature>
<dbReference type="SMART" id="SM00387">
    <property type="entry name" value="HATPase_c"/>
    <property type="match status" value="1"/>
</dbReference>
<dbReference type="Proteomes" id="UP000823823">
    <property type="component" value="Unassembled WGS sequence"/>
</dbReference>
<proteinExistence type="predicted"/>
<keyword evidence="6" id="KW-0418">Kinase</keyword>
<evidence type="ECO:0000313" key="12">
    <source>
        <dbReference type="Proteomes" id="UP000823823"/>
    </source>
</evidence>
<dbReference type="GO" id="GO:0016020">
    <property type="term" value="C:membrane"/>
    <property type="evidence" value="ECO:0007669"/>
    <property type="project" value="InterPro"/>
</dbReference>
<feature type="transmembrane region" description="Helical" evidence="9">
    <location>
        <begin position="32"/>
        <end position="55"/>
    </location>
</feature>
<dbReference type="GO" id="GO:0000155">
    <property type="term" value="F:phosphorelay sensor kinase activity"/>
    <property type="evidence" value="ECO:0007669"/>
    <property type="project" value="InterPro"/>
</dbReference>
<accession>A0A9D2RNZ9</accession>
<organism evidence="11 12">
    <name type="scientific">Candidatus Brachybacterium merdavium</name>
    <dbReference type="NCBI Taxonomy" id="2838513"/>
    <lineage>
        <taxon>Bacteria</taxon>
        <taxon>Bacillati</taxon>
        <taxon>Actinomycetota</taxon>
        <taxon>Actinomycetes</taxon>
        <taxon>Micrococcales</taxon>
        <taxon>Dermabacteraceae</taxon>
        <taxon>Brachybacterium</taxon>
    </lineage>
</organism>
<dbReference type="Gene3D" id="1.20.5.1930">
    <property type="match status" value="1"/>
</dbReference>
<dbReference type="Gene3D" id="3.30.565.10">
    <property type="entry name" value="Histidine kinase-like ATPase, C-terminal domain"/>
    <property type="match status" value="1"/>
</dbReference>
<sequence length="444" mass="46019">MPGPATADAPARDAPAFGTGSIGARAAAVGRFLTYGLVAVVLGAIGFALTLALLVAGISSVVVWIGLPILALGVMVATGFAAAGRGLQRSLLGHHLPTPAAKQPPEGAGWIRRFLTPLADPQSWLNSLWVMINFLMSLVTFPLAVAWTVGAIATVGGPVATLILRRVLPPGDYDGLGVLLGVPGTAGTVFDYGSQIAVGLVFLLTLSPVVRGLAALHGGIARGLLSARYEEQQHLARTKESRAAGRAAESAALRRLERDLHDGPQQRLVRANIDLARAEQLAGDDPEQSLRVMAQTRAQIASTLDELRRLSRGIAPPVLVDRGLAAALTELAGITPVPTSVDCPDLDLPDHVQIGIYYVVSEALTNAAKHSGAHRVRVEVAQVAESNGAARVRIDDDGVGGAEFSTGHGLSGLAERVASLEGHLTVRSPRGGGTRVEAVIPCAS</sequence>
<evidence type="ECO:0000256" key="1">
    <source>
        <dbReference type="ARBA" id="ARBA00000085"/>
    </source>
</evidence>
<protein>
    <recommendedName>
        <fullName evidence="2">histidine kinase</fullName>
        <ecNumber evidence="2">2.7.13.3</ecNumber>
    </recommendedName>
</protein>
<dbReference type="GO" id="GO:0046983">
    <property type="term" value="F:protein dimerization activity"/>
    <property type="evidence" value="ECO:0007669"/>
    <property type="project" value="InterPro"/>
</dbReference>
<dbReference type="InterPro" id="IPR003594">
    <property type="entry name" value="HATPase_dom"/>
</dbReference>
<gene>
    <name evidence="11" type="ORF">H9786_07395</name>
</gene>
<dbReference type="InterPro" id="IPR025828">
    <property type="entry name" value="Put_sensor_dom"/>
</dbReference>
<evidence type="ECO:0000256" key="7">
    <source>
        <dbReference type="ARBA" id="ARBA00022840"/>
    </source>
</evidence>
<feature type="domain" description="Histidine kinase/HSP90-like ATPase" evidence="10">
    <location>
        <begin position="351"/>
        <end position="444"/>
    </location>
</feature>
<evidence type="ECO:0000256" key="5">
    <source>
        <dbReference type="ARBA" id="ARBA00022741"/>
    </source>
</evidence>
<dbReference type="PANTHER" id="PTHR24421:SF10">
    <property type="entry name" value="NITRATE_NITRITE SENSOR PROTEIN NARQ"/>
    <property type="match status" value="1"/>
</dbReference>
<dbReference type="Pfam" id="PF13796">
    <property type="entry name" value="Sensor"/>
    <property type="match status" value="1"/>
</dbReference>
<evidence type="ECO:0000256" key="3">
    <source>
        <dbReference type="ARBA" id="ARBA00022553"/>
    </source>
</evidence>
<keyword evidence="9" id="KW-0472">Membrane</keyword>
<dbReference type="SUPFAM" id="SSF55874">
    <property type="entry name" value="ATPase domain of HSP90 chaperone/DNA topoisomerase II/histidine kinase"/>
    <property type="match status" value="1"/>
</dbReference>
<evidence type="ECO:0000256" key="4">
    <source>
        <dbReference type="ARBA" id="ARBA00022679"/>
    </source>
</evidence>
<dbReference type="Pfam" id="PF07730">
    <property type="entry name" value="HisKA_3"/>
    <property type="match status" value="1"/>
</dbReference>
<reference evidence="11" key="2">
    <citation type="submission" date="2021-04" db="EMBL/GenBank/DDBJ databases">
        <authorList>
            <person name="Gilroy R."/>
        </authorList>
    </citation>
    <scope>NUCLEOTIDE SEQUENCE</scope>
    <source>
        <strain evidence="11">ChiHjej13B12-24818</strain>
    </source>
</reference>
<comment type="caution">
    <text evidence="11">The sequence shown here is derived from an EMBL/GenBank/DDBJ whole genome shotgun (WGS) entry which is preliminary data.</text>
</comment>
<evidence type="ECO:0000256" key="2">
    <source>
        <dbReference type="ARBA" id="ARBA00012438"/>
    </source>
</evidence>
<evidence type="ECO:0000259" key="10">
    <source>
        <dbReference type="SMART" id="SM00387"/>
    </source>
</evidence>
<keyword evidence="5" id="KW-0547">Nucleotide-binding</keyword>
<dbReference type="CDD" id="cd16917">
    <property type="entry name" value="HATPase_UhpB-NarQ-NarX-like"/>
    <property type="match status" value="1"/>
</dbReference>
<feature type="transmembrane region" description="Helical" evidence="9">
    <location>
        <begin position="61"/>
        <end position="83"/>
    </location>
</feature>